<evidence type="ECO:0000256" key="4">
    <source>
        <dbReference type="ARBA" id="ARBA00023163"/>
    </source>
</evidence>
<dbReference type="InterPro" id="IPR042160">
    <property type="entry name" value="HD-Zip_IV"/>
</dbReference>
<dbReference type="PANTHER" id="PTHR45654">
    <property type="entry name" value="HOMEOBOX-LEUCINE ZIPPER PROTEIN MERISTEM L1"/>
    <property type="match status" value="1"/>
</dbReference>
<keyword evidence="1" id="KW-0805">Transcription regulation</keyword>
<comment type="caution">
    <text evidence="7">The sequence shown here is derived from an EMBL/GenBank/DDBJ whole genome shotgun (WGS) entry which is preliminary data.</text>
</comment>
<name>A0A2G9GMW6_9LAMI</name>
<evidence type="ECO:0000313" key="7">
    <source>
        <dbReference type="EMBL" id="PIN06598.1"/>
    </source>
</evidence>
<evidence type="ECO:0000259" key="6">
    <source>
        <dbReference type="PROSITE" id="PS50848"/>
    </source>
</evidence>
<evidence type="ECO:0000256" key="2">
    <source>
        <dbReference type="ARBA" id="ARBA00023125"/>
    </source>
</evidence>
<reference evidence="8" key="1">
    <citation type="journal article" date="2018" name="Gigascience">
        <title>Genome assembly of the Pink Ipe (Handroanthus impetiginosus, Bignoniaceae), a highly valued, ecologically keystone Neotropical timber forest tree.</title>
        <authorList>
            <person name="Silva-Junior O.B."/>
            <person name="Grattapaglia D."/>
            <person name="Novaes E."/>
            <person name="Collevatti R.G."/>
        </authorList>
    </citation>
    <scope>NUCLEOTIDE SEQUENCE [LARGE SCALE GENOMIC DNA]</scope>
    <source>
        <strain evidence="8">cv. UFG-1</strain>
    </source>
</reference>
<dbReference type="GO" id="GO:0003677">
    <property type="term" value="F:DNA binding"/>
    <property type="evidence" value="ECO:0007669"/>
    <property type="project" value="UniProtKB-KW"/>
</dbReference>
<dbReference type="GO" id="GO:0008289">
    <property type="term" value="F:lipid binding"/>
    <property type="evidence" value="ECO:0007669"/>
    <property type="project" value="InterPro"/>
</dbReference>
<dbReference type="STRING" id="429701.A0A2G9GMW6"/>
<dbReference type="Pfam" id="PF25797">
    <property type="entry name" value="PDF2_C"/>
    <property type="match status" value="1"/>
</dbReference>
<protein>
    <recommendedName>
        <fullName evidence="6">START domain-containing protein</fullName>
    </recommendedName>
</protein>
<sequence>MDSSFYAQNERAGNYSLRIENEKIRCENLALQEVLKNIICPSCNGSGPSEEEKHNNLEMLKMENLRLKEEHERTMSLVSSYMGISTVSLLGSKSLRNMHGEHFCSEVTTLDHEHVLRNSENTVSSNWSSGIQEINKPIIIETAVSAMDELIELFRVNEAVWMKAPPDGRYTLHYDSYNKLFPKPSHFKTASARFESSYDSAEVAMAARHLTEMLLDVDKWKYMFPTIVMKAKTIEVHDTGCLGGSLQWMYEKMHVLSPLVAPREFFFIRYCRQLNSSTWVMVDVSHDFIKELQDAAPTRCWKLPSGCIIEDMSNGKSTVTWIEHVQVDDKSLTHRLYRDLVSSCEAYGAKRWITSLQRMCERFAFSMGITPTPERGPRGVIDSPDGRRNLMKLSHRMVMNFCEALSMSHKSNSSQLLELENNGVLITLRKSDGLVQPDGVIVTATTSLWLPLAKEDIFNFLKDEKKRVQWDDLFNGNLVNIITHISTGKHSGNFISIIQQPFSESKENNMFMLQESSIDHLGAVIIYAPIELPAIVSVANGDDPMKIPLLPSGFVISGDGLAYKSFGASSSSTTNNSSGSLLTAAFQILACQSPVTKQLNMESVTTLHSLLSSTVQNIKVALDCSDKD</sequence>
<feature type="domain" description="START" evidence="6">
    <location>
        <begin position="132"/>
        <end position="365"/>
    </location>
</feature>
<keyword evidence="2" id="KW-0238">DNA-binding</keyword>
<accession>A0A2G9GMW6</accession>
<evidence type="ECO:0000256" key="1">
    <source>
        <dbReference type="ARBA" id="ARBA00023015"/>
    </source>
</evidence>
<dbReference type="OrthoDB" id="6159439at2759"/>
<evidence type="ECO:0000256" key="5">
    <source>
        <dbReference type="ARBA" id="ARBA00023242"/>
    </source>
</evidence>
<dbReference type="InterPro" id="IPR057993">
    <property type="entry name" value="HD-Zip_IV_C"/>
</dbReference>
<dbReference type="SUPFAM" id="SSF55961">
    <property type="entry name" value="Bet v1-like"/>
    <property type="match status" value="2"/>
</dbReference>
<gene>
    <name evidence="7" type="ORF">CDL12_20846</name>
</gene>
<dbReference type="PROSITE" id="PS50848">
    <property type="entry name" value="START"/>
    <property type="match status" value="1"/>
</dbReference>
<dbReference type="InterPro" id="IPR023393">
    <property type="entry name" value="START-like_dom_sf"/>
</dbReference>
<dbReference type="Proteomes" id="UP000231279">
    <property type="component" value="Unassembled WGS sequence"/>
</dbReference>
<dbReference type="Gene3D" id="3.30.530.20">
    <property type="match status" value="1"/>
</dbReference>
<dbReference type="Pfam" id="PF01852">
    <property type="entry name" value="START"/>
    <property type="match status" value="1"/>
</dbReference>
<dbReference type="CDD" id="cd08875">
    <property type="entry name" value="START_ArGLABRA2_like"/>
    <property type="match status" value="1"/>
</dbReference>
<dbReference type="AlphaFoldDB" id="A0A2G9GMW6"/>
<keyword evidence="5" id="KW-0539">Nucleus</keyword>
<dbReference type="EMBL" id="NKXS01004361">
    <property type="protein sequence ID" value="PIN06598.1"/>
    <property type="molecule type" value="Genomic_DNA"/>
</dbReference>
<evidence type="ECO:0000256" key="3">
    <source>
        <dbReference type="ARBA" id="ARBA00023155"/>
    </source>
</evidence>
<keyword evidence="3" id="KW-0371">Homeobox</keyword>
<dbReference type="SMART" id="SM00234">
    <property type="entry name" value="START"/>
    <property type="match status" value="1"/>
</dbReference>
<dbReference type="InterPro" id="IPR002913">
    <property type="entry name" value="START_lipid-bd_dom"/>
</dbReference>
<organism evidence="7 8">
    <name type="scientific">Handroanthus impetiginosus</name>
    <dbReference type="NCBI Taxonomy" id="429701"/>
    <lineage>
        <taxon>Eukaryota</taxon>
        <taxon>Viridiplantae</taxon>
        <taxon>Streptophyta</taxon>
        <taxon>Embryophyta</taxon>
        <taxon>Tracheophyta</taxon>
        <taxon>Spermatophyta</taxon>
        <taxon>Magnoliopsida</taxon>
        <taxon>eudicotyledons</taxon>
        <taxon>Gunneridae</taxon>
        <taxon>Pentapetalae</taxon>
        <taxon>asterids</taxon>
        <taxon>lamiids</taxon>
        <taxon>Lamiales</taxon>
        <taxon>Bignoniaceae</taxon>
        <taxon>Crescentiina</taxon>
        <taxon>Tabebuia alliance</taxon>
        <taxon>Handroanthus</taxon>
    </lineage>
</organism>
<proteinExistence type="predicted"/>
<evidence type="ECO:0000313" key="8">
    <source>
        <dbReference type="Proteomes" id="UP000231279"/>
    </source>
</evidence>
<keyword evidence="4" id="KW-0804">Transcription</keyword>
<keyword evidence="8" id="KW-1185">Reference proteome</keyword>
<dbReference type="PANTHER" id="PTHR45654:SF9">
    <property type="entry name" value="HOMEOBOX-LEUCINE ZIPPER PROTEIN HDG10-RELATED"/>
    <property type="match status" value="1"/>
</dbReference>